<feature type="signal peptide" evidence="2">
    <location>
        <begin position="1"/>
        <end position="18"/>
    </location>
</feature>
<gene>
    <name evidence="3" type="ORF">H8N03_22960</name>
</gene>
<name>A0A923MW86_9BURK</name>
<organism evidence="3 4">
    <name type="scientific">Ramlibacter cellulosilyticus</name>
    <dbReference type="NCBI Taxonomy" id="2764187"/>
    <lineage>
        <taxon>Bacteria</taxon>
        <taxon>Pseudomonadati</taxon>
        <taxon>Pseudomonadota</taxon>
        <taxon>Betaproteobacteria</taxon>
        <taxon>Burkholderiales</taxon>
        <taxon>Comamonadaceae</taxon>
        <taxon>Ramlibacter</taxon>
    </lineage>
</organism>
<keyword evidence="2" id="KW-0732">Signal</keyword>
<dbReference type="AlphaFoldDB" id="A0A923MW86"/>
<evidence type="ECO:0000313" key="4">
    <source>
        <dbReference type="Proteomes" id="UP000608513"/>
    </source>
</evidence>
<dbReference type="Proteomes" id="UP000608513">
    <property type="component" value="Unassembled WGS sequence"/>
</dbReference>
<evidence type="ECO:0000313" key="3">
    <source>
        <dbReference type="EMBL" id="MBC5785819.1"/>
    </source>
</evidence>
<comment type="caution">
    <text evidence="3">The sequence shown here is derived from an EMBL/GenBank/DDBJ whole genome shotgun (WGS) entry which is preliminary data.</text>
</comment>
<feature type="chain" id="PRO_5037025618" description="DUF1311 domain-containing protein" evidence="2">
    <location>
        <begin position="19"/>
        <end position="191"/>
    </location>
</feature>
<dbReference type="RefSeq" id="WP_187078559.1">
    <property type="nucleotide sequence ID" value="NZ_JACORT010000012.1"/>
</dbReference>
<reference evidence="3" key="1">
    <citation type="submission" date="2020-08" db="EMBL/GenBank/DDBJ databases">
        <title>Ramlibacter sp. USB13 16S ribosomal RNA gene genome sequencing and assembly.</title>
        <authorList>
            <person name="Kang M."/>
        </authorList>
    </citation>
    <scope>NUCLEOTIDE SEQUENCE</scope>
    <source>
        <strain evidence="3">USB13</strain>
    </source>
</reference>
<evidence type="ECO:0000256" key="2">
    <source>
        <dbReference type="SAM" id="SignalP"/>
    </source>
</evidence>
<accession>A0A923MW86</accession>
<evidence type="ECO:0008006" key="5">
    <source>
        <dbReference type="Google" id="ProtNLM"/>
    </source>
</evidence>
<sequence>MKHPLALLAAALAFGAAAQTTAPLLSKDEMQANLVRIEEQYDQSQARCKRVEGHSRELCNERARGERDVQVAELQFRSEPTPDNDEKLRLARAEARYSLALIGCKDFDGQSRVVCRNDARRARTDAKSEAKLQRQVAEVTLRSEGAVRARTAEAERVTQQQLAAARQRCEALPPEGRLNCMEDVRARFALP</sequence>
<proteinExistence type="predicted"/>
<dbReference type="EMBL" id="JACORT010000012">
    <property type="protein sequence ID" value="MBC5785819.1"/>
    <property type="molecule type" value="Genomic_DNA"/>
</dbReference>
<feature type="coiled-coil region" evidence="1">
    <location>
        <begin position="27"/>
        <end position="54"/>
    </location>
</feature>
<keyword evidence="1" id="KW-0175">Coiled coil</keyword>
<protein>
    <recommendedName>
        <fullName evidence="5">DUF1311 domain-containing protein</fullName>
    </recommendedName>
</protein>
<evidence type="ECO:0000256" key="1">
    <source>
        <dbReference type="SAM" id="Coils"/>
    </source>
</evidence>
<keyword evidence="4" id="KW-1185">Reference proteome</keyword>